<evidence type="ECO:0000256" key="2">
    <source>
        <dbReference type="ARBA" id="ARBA00023125"/>
    </source>
</evidence>
<feature type="DNA-binding region" description="H-T-H motif" evidence="4">
    <location>
        <begin position="34"/>
        <end position="53"/>
    </location>
</feature>
<dbReference type="GO" id="GO:0003700">
    <property type="term" value="F:DNA-binding transcription factor activity"/>
    <property type="evidence" value="ECO:0007669"/>
    <property type="project" value="TreeGrafter"/>
</dbReference>
<keyword evidence="2 4" id="KW-0238">DNA-binding</keyword>
<dbReference type="Proteomes" id="UP000194218">
    <property type="component" value="Chromosome"/>
</dbReference>
<dbReference type="InterPro" id="IPR009057">
    <property type="entry name" value="Homeodomain-like_sf"/>
</dbReference>
<dbReference type="Gene3D" id="1.10.357.10">
    <property type="entry name" value="Tetracycline Repressor, domain 2"/>
    <property type="match status" value="1"/>
</dbReference>
<gene>
    <name evidence="6" type="ORF">CAG99_22605</name>
</gene>
<keyword evidence="7" id="KW-1185">Reference proteome</keyword>
<dbReference type="SUPFAM" id="SSF48498">
    <property type="entry name" value="Tetracyclin repressor-like, C-terminal domain"/>
    <property type="match status" value="1"/>
</dbReference>
<keyword evidence="1" id="KW-0805">Transcription regulation</keyword>
<dbReference type="RefSeq" id="WP_086161083.1">
    <property type="nucleotide sequence ID" value="NZ_CP021121.1"/>
</dbReference>
<proteinExistence type="predicted"/>
<evidence type="ECO:0000259" key="5">
    <source>
        <dbReference type="PROSITE" id="PS50977"/>
    </source>
</evidence>
<dbReference type="KEGG" id="smao:CAG99_22605"/>
<evidence type="ECO:0000313" key="6">
    <source>
        <dbReference type="EMBL" id="ARQ71243.1"/>
    </source>
</evidence>
<dbReference type="GO" id="GO:0000976">
    <property type="term" value="F:transcription cis-regulatory region binding"/>
    <property type="evidence" value="ECO:0007669"/>
    <property type="project" value="TreeGrafter"/>
</dbReference>
<dbReference type="SUPFAM" id="SSF46689">
    <property type="entry name" value="Homeodomain-like"/>
    <property type="match status" value="1"/>
</dbReference>
<evidence type="ECO:0000256" key="4">
    <source>
        <dbReference type="PROSITE-ProRule" id="PRU00335"/>
    </source>
</evidence>
<dbReference type="InterPro" id="IPR050109">
    <property type="entry name" value="HTH-type_TetR-like_transc_reg"/>
</dbReference>
<dbReference type="InterPro" id="IPR036271">
    <property type="entry name" value="Tet_transcr_reg_TetR-rel_C_sf"/>
</dbReference>
<organism evidence="6 7">
    <name type="scientific">Streptomyces marincola</name>
    <dbReference type="NCBI Taxonomy" id="2878388"/>
    <lineage>
        <taxon>Bacteria</taxon>
        <taxon>Bacillati</taxon>
        <taxon>Actinomycetota</taxon>
        <taxon>Actinomycetes</taxon>
        <taxon>Kitasatosporales</taxon>
        <taxon>Streptomycetaceae</taxon>
        <taxon>Streptomyces</taxon>
    </lineage>
</organism>
<dbReference type="AlphaFoldDB" id="A0A1W7D2C3"/>
<dbReference type="PROSITE" id="PS50977">
    <property type="entry name" value="HTH_TETR_2"/>
    <property type="match status" value="1"/>
</dbReference>
<dbReference type="InterPro" id="IPR041490">
    <property type="entry name" value="KstR2_TetR_C"/>
</dbReference>
<dbReference type="EMBL" id="CP021121">
    <property type="protein sequence ID" value="ARQ71243.1"/>
    <property type="molecule type" value="Genomic_DNA"/>
</dbReference>
<feature type="domain" description="HTH tetR-type" evidence="5">
    <location>
        <begin position="11"/>
        <end position="71"/>
    </location>
</feature>
<dbReference type="InterPro" id="IPR001647">
    <property type="entry name" value="HTH_TetR"/>
</dbReference>
<sequence length="207" mass="21810">MTRTGTGTRRGATRQRLYEAAITLIAEQGFSSTTVEQIAERAGVAKGTVYYNFGSKTELFEELLRHGARPFTAELARAARAEFARGGSAAAALDAMARAGLAFVAAQPDLTRLFVAELWRPNRTWHSALAELRGHAAGVVEEVLERGVADGEFDASVDVGLAAGALLGTVVAGALDWQTFHPGRPIDEVHAALCPLLRGRLAGGGGP</sequence>
<dbReference type="Pfam" id="PF17932">
    <property type="entry name" value="TetR_C_24"/>
    <property type="match status" value="1"/>
</dbReference>
<dbReference type="Gene3D" id="1.10.10.60">
    <property type="entry name" value="Homeodomain-like"/>
    <property type="match status" value="1"/>
</dbReference>
<evidence type="ECO:0000256" key="3">
    <source>
        <dbReference type="ARBA" id="ARBA00023163"/>
    </source>
</evidence>
<evidence type="ECO:0000313" key="7">
    <source>
        <dbReference type="Proteomes" id="UP000194218"/>
    </source>
</evidence>
<accession>A0A1W7D2C3</accession>
<evidence type="ECO:0000256" key="1">
    <source>
        <dbReference type="ARBA" id="ARBA00023015"/>
    </source>
</evidence>
<dbReference type="OrthoDB" id="3172830at2"/>
<protein>
    <submittedName>
        <fullName evidence="6">TetR family transcriptional regulator</fullName>
    </submittedName>
</protein>
<name>A0A1W7D2C3_9ACTN</name>
<dbReference type="Pfam" id="PF00440">
    <property type="entry name" value="TetR_N"/>
    <property type="match status" value="1"/>
</dbReference>
<dbReference type="PRINTS" id="PR00455">
    <property type="entry name" value="HTHTETR"/>
</dbReference>
<keyword evidence="3" id="KW-0804">Transcription</keyword>
<reference evidence="6 7" key="1">
    <citation type="submission" date="2017-05" db="EMBL/GenBank/DDBJ databases">
        <title>Complete genome sequence of Streptomyces sp. SCSIO 03032 revealed the diverse biosynthetic pathways for its bioactive secondary metabolites.</title>
        <authorList>
            <person name="Ma L."/>
            <person name="Zhu Y."/>
            <person name="Zhang W."/>
            <person name="Zhang G."/>
            <person name="Tian X."/>
            <person name="Zhang S."/>
            <person name="Zhang C."/>
        </authorList>
    </citation>
    <scope>NUCLEOTIDE SEQUENCE [LARGE SCALE GENOMIC DNA]</scope>
    <source>
        <strain evidence="6 7">SCSIO 03032</strain>
    </source>
</reference>
<dbReference type="PANTHER" id="PTHR30055">
    <property type="entry name" value="HTH-TYPE TRANSCRIPTIONAL REGULATOR RUTR"/>
    <property type="match status" value="1"/>
</dbReference>
<dbReference type="PANTHER" id="PTHR30055:SF238">
    <property type="entry name" value="MYCOFACTOCIN BIOSYNTHESIS TRANSCRIPTIONAL REGULATOR MFTR-RELATED"/>
    <property type="match status" value="1"/>
</dbReference>